<name>A0ACC0H5K0_9ERIC</name>
<dbReference type="EMBL" id="CM045764">
    <property type="protein sequence ID" value="KAI8008420.1"/>
    <property type="molecule type" value="Genomic_DNA"/>
</dbReference>
<reference evidence="1 2" key="1">
    <citation type="journal article" date="2022" name="Plant J.">
        <title>Chromosome-level genome of Camellia lanceoleosa provides a valuable resource for understanding genome evolution and self-incompatibility.</title>
        <authorList>
            <person name="Gong W."/>
            <person name="Xiao S."/>
            <person name="Wang L."/>
            <person name="Liao Z."/>
            <person name="Chang Y."/>
            <person name="Mo W."/>
            <person name="Hu G."/>
            <person name="Li W."/>
            <person name="Zhao G."/>
            <person name="Zhu H."/>
            <person name="Hu X."/>
            <person name="Ji K."/>
            <person name="Xiang X."/>
            <person name="Song Q."/>
            <person name="Yuan D."/>
            <person name="Jin S."/>
            <person name="Zhang L."/>
        </authorList>
    </citation>
    <scope>NUCLEOTIDE SEQUENCE [LARGE SCALE GENOMIC DNA]</scope>
    <source>
        <strain evidence="1">SQ_2022a</strain>
    </source>
</reference>
<evidence type="ECO:0000313" key="2">
    <source>
        <dbReference type="Proteomes" id="UP001060215"/>
    </source>
</evidence>
<accession>A0ACC0H5K0</accession>
<dbReference type="Proteomes" id="UP001060215">
    <property type="component" value="Chromosome 7"/>
</dbReference>
<comment type="caution">
    <text evidence="1">The sequence shown here is derived from an EMBL/GenBank/DDBJ whole genome shotgun (WGS) entry which is preliminary data.</text>
</comment>
<sequence>MTACSVFLTVCLVPITVCSSFLDRLYLLLLGNYEKSQRISSIWGIFGHWILAKDTSFKQAFEVPFTTISKKILFEDLLRLFPVASSPKSASLSFPTSVSYYQAAEILAKEGISAEVINLRSIRPLDRATINASVRNTSRLVTVEEGCPQHGVVAEICASVIEESFMYLDALSGKAFTTKQMQVLELVGKETMDLLITETGIEVDKKGAQAQDDDDQLFEEVTFDRCFYIYGGPEHSSFEIDGSATASENGKKIETGAEGSADEMKNLHNSSVKKFAEMATGSKPDLFRHFWKAKIFLELQGQNSCADRVVAAKVCEEPFTPIPLHAELALNGVEVFMNTSGSHHQLRKLDLRLRAFIGATHSRGGVYMYSNHQGCDGGLLYYDGCSCVVVNGDVVAQGSQFSLKDVEVVVAQIDLDAGLMIGMVVIRGMQSNYLGDVLYPCVFICVAIYLSVIFCFWFFFGPCLWELFIVIWCYLPGQHVFKAYTCGRGSESTASCIFQDAMDLSFVWPTSEFPHPLSRVKQSAGYRLSYQIVDSLIWLGIRDMVNDLRKKKLKLRPVTYLSGSQGSESDVPYGYIRSPHLVPKPKGALQSLLSFRKFSAWINPMSGALLLGGGIYTLLDQLFPVTMA</sequence>
<protein>
    <submittedName>
        <fullName evidence="1">Glutamine-dependent NAD(+) synthetase</fullName>
    </submittedName>
</protein>
<gene>
    <name evidence="1" type="ORF">LOK49_LG07G02162</name>
</gene>
<keyword evidence="2" id="KW-1185">Reference proteome</keyword>
<evidence type="ECO:0000313" key="1">
    <source>
        <dbReference type="EMBL" id="KAI8008420.1"/>
    </source>
</evidence>
<proteinExistence type="predicted"/>
<organism evidence="1 2">
    <name type="scientific">Camellia lanceoleosa</name>
    <dbReference type="NCBI Taxonomy" id="1840588"/>
    <lineage>
        <taxon>Eukaryota</taxon>
        <taxon>Viridiplantae</taxon>
        <taxon>Streptophyta</taxon>
        <taxon>Embryophyta</taxon>
        <taxon>Tracheophyta</taxon>
        <taxon>Spermatophyta</taxon>
        <taxon>Magnoliopsida</taxon>
        <taxon>eudicotyledons</taxon>
        <taxon>Gunneridae</taxon>
        <taxon>Pentapetalae</taxon>
        <taxon>asterids</taxon>
        <taxon>Ericales</taxon>
        <taxon>Theaceae</taxon>
        <taxon>Camellia</taxon>
    </lineage>
</organism>